<reference evidence="2" key="1">
    <citation type="submission" date="2021-06" db="EMBL/GenBank/DDBJ databases">
        <title>Comparative genomics, transcriptomics and evolutionary studies reveal genomic signatures of adaptation to plant cell wall in hemibiotrophic fungi.</title>
        <authorList>
            <consortium name="DOE Joint Genome Institute"/>
            <person name="Baroncelli R."/>
            <person name="Diaz J.F."/>
            <person name="Benocci T."/>
            <person name="Peng M."/>
            <person name="Battaglia E."/>
            <person name="Haridas S."/>
            <person name="Andreopoulos W."/>
            <person name="Labutti K."/>
            <person name="Pangilinan J."/>
            <person name="Floch G.L."/>
            <person name="Makela M.R."/>
            <person name="Henrissat B."/>
            <person name="Grigoriev I.V."/>
            <person name="Crouch J.A."/>
            <person name="De Vries R.P."/>
            <person name="Sukno S.A."/>
            <person name="Thon M.R."/>
        </authorList>
    </citation>
    <scope>NUCLEOTIDE SEQUENCE</scope>
    <source>
        <strain evidence="2">CBS 193.32</strain>
    </source>
</reference>
<protein>
    <submittedName>
        <fullName evidence="2">Uncharacterized protein</fullName>
    </submittedName>
</protein>
<evidence type="ECO:0000313" key="3">
    <source>
        <dbReference type="Proteomes" id="UP001224890"/>
    </source>
</evidence>
<gene>
    <name evidence="2" type="ORF">BDP55DRAFT_303663</name>
</gene>
<accession>A0AAJ0AUN8</accession>
<name>A0AAJ0AUN8_9PEZI</name>
<dbReference type="EMBL" id="JAHMHR010000005">
    <property type="protein sequence ID" value="KAK1690697.1"/>
    <property type="molecule type" value="Genomic_DNA"/>
</dbReference>
<keyword evidence="3" id="KW-1185">Reference proteome</keyword>
<evidence type="ECO:0000313" key="2">
    <source>
        <dbReference type="EMBL" id="KAK1690697.1"/>
    </source>
</evidence>
<dbReference type="AlphaFoldDB" id="A0AAJ0AUN8"/>
<proteinExistence type="predicted"/>
<feature type="region of interest" description="Disordered" evidence="1">
    <location>
        <begin position="23"/>
        <end position="52"/>
    </location>
</feature>
<dbReference type="RefSeq" id="XP_060434392.1">
    <property type="nucleotide sequence ID" value="XM_060566644.1"/>
</dbReference>
<comment type="caution">
    <text evidence="2">The sequence shown here is derived from an EMBL/GenBank/DDBJ whole genome shotgun (WGS) entry which is preliminary data.</text>
</comment>
<dbReference type="GeneID" id="85451170"/>
<evidence type="ECO:0000256" key="1">
    <source>
        <dbReference type="SAM" id="MobiDB-lite"/>
    </source>
</evidence>
<dbReference type="Proteomes" id="UP001224890">
    <property type="component" value="Unassembled WGS sequence"/>
</dbReference>
<organism evidence="2 3">
    <name type="scientific">Colletotrichum godetiae</name>
    <dbReference type="NCBI Taxonomy" id="1209918"/>
    <lineage>
        <taxon>Eukaryota</taxon>
        <taxon>Fungi</taxon>
        <taxon>Dikarya</taxon>
        <taxon>Ascomycota</taxon>
        <taxon>Pezizomycotina</taxon>
        <taxon>Sordariomycetes</taxon>
        <taxon>Hypocreomycetidae</taxon>
        <taxon>Glomerellales</taxon>
        <taxon>Glomerellaceae</taxon>
        <taxon>Colletotrichum</taxon>
        <taxon>Colletotrichum acutatum species complex</taxon>
    </lineage>
</organism>
<feature type="compositionally biased region" description="Basic and acidic residues" evidence="1">
    <location>
        <begin position="23"/>
        <end position="41"/>
    </location>
</feature>
<sequence length="200" mass="22718">MDGVRDASLFLPSTRQELMARGAEHRGGMRDKAWHPPKENMEGAGQASPPALSCGKHGKVINTSGARARESERAWLLRPFRPKLVLPFPLLLGRRQFARYCHEVVLSLSADLLYFYLSSACSPFSSFQHCLKSTGHTTSRYLTLFQIIGLLRLEYLLSNSTVPLHLFRTCSYPSSHHQLRSIRKSWNAVHPQLSRNRVIY</sequence>